<feature type="domain" description="HTH tetR-type" evidence="7">
    <location>
        <begin position="24"/>
        <end position="84"/>
    </location>
</feature>
<dbReference type="SUPFAM" id="SSF48498">
    <property type="entry name" value="Tetracyclin repressor-like, C-terminal domain"/>
    <property type="match status" value="1"/>
</dbReference>
<keyword evidence="9" id="KW-1185">Reference proteome</keyword>
<dbReference type="GO" id="GO:0003700">
    <property type="term" value="F:DNA-binding transcription factor activity"/>
    <property type="evidence" value="ECO:0007669"/>
    <property type="project" value="TreeGrafter"/>
</dbReference>
<keyword evidence="4" id="KW-0804">Transcription</keyword>
<dbReference type="EMBL" id="PVTI01000017">
    <property type="protein sequence ID" value="PRY57044.1"/>
    <property type="molecule type" value="Genomic_DNA"/>
</dbReference>
<feature type="region of interest" description="Disordered" evidence="6">
    <location>
        <begin position="1"/>
        <end position="25"/>
    </location>
</feature>
<dbReference type="Pfam" id="PF13977">
    <property type="entry name" value="TetR_C_6"/>
    <property type="match status" value="1"/>
</dbReference>
<organism evidence="8 9">
    <name type="scientific">Knoellia remsis</name>
    <dbReference type="NCBI Taxonomy" id="407159"/>
    <lineage>
        <taxon>Bacteria</taxon>
        <taxon>Bacillati</taxon>
        <taxon>Actinomycetota</taxon>
        <taxon>Actinomycetes</taxon>
        <taxon>Micrococcales</taxon>
        <taxon>Intrasporangiaceae</taxon>
        <taxon>Knoellia</taxon>
    </lineage>
</organism>
<evidence type="ECO:0000256" key="4">
    <source>
        <dbReference type="ARBA" id="ARBA00023163"/>
    </source>
</evidence>
<evidence type="ECO:0000259" key="7">
    <source>
        <dbReference type="PROSITE" id="PS50977"/>
    </source>
</evidence>
<dbReference type="PANTHER" id="PTHR30055">
    <property type="entry name" value="HTH-TYPE TRANSCRIPTIONAL REGULATOR RUTR"/>
    <property type="match status" value="1"/>
</dbReference>
<proteinExistence type="predicted"/>
<sequence>MPTTPTPPTTPARGRGRPRGGDPAQTRERILAAAAEQFAESGYHGTTMVAVAKAAGLSQTGLLHHFPTKEELLAGVLERRDIEDTAGLWDDSLRGWEWFDALVRLAKHNESREVFVRLFTAMAGEAVDDGHPGHAWLRSHHDAARRVIARALAQAKEDGTCHPDAPADLIAQATVAVMDGLQLQWLAEPAVTEMAAPMQAHVDAVRARWEIPSGAR</sequence>
<accession>A0A2T0UGN9</accession>
<dbReference type="InterPro" id="IPR050109">
    <property type="entry name" value="HTH-type_TetR-like_transc_reg"/>
</dbReference>
<feature type="DNA-binding region" description="H-T-H motif" evidence="5">
    <location>
        <begin position="47"/>
        <end position="66"/>
    </location>
</feature>
<dbReference type="InterPro" id="IPR036271">
    <property type="entry name" value="Tet_transcr_reg_TetR-rel_C_sf"/>
</dbReference>
<evidence type="ECO:0000256" key="1">
    <source>
        <dbReference type="ARBA" id="ARBA00022491"/>
    </source>
</evidence>
<keyword evidence="2" id="KW-0805">Transcription regulation</keyword>
<dbReference type="InterPro" id="IPR001647">
    <property type="entry name" value="HTH_TetR"/>
</dbReference>
<comment type="caution">
    <text evidence="8">The sequence shown here is derived from an EMBL/GenBank/DDBJ whole genome shotgun (WGS) entry which is preliminary data.</text>
</comment>
<dbReference type="InterPro" id="IPR009057">
    <property type="entry name" value="Homeodomain-like_sf"/>
</dbReference>
<protein>
    <submittedName>
        <fullName evidence="8">TetR family transcriptional regulator</fullName>
    </submittedName>
</protein>
<dbReference type="AlphaFoldDB" id="A0A2T0UGN9"/>
<gene>
    <name evidence="8" type="ORF">BCF74_11749</name>
</gene>
<dbReference type="InterPro" id="IPR039538">
    <property type="entry name" value="BetI_C"/>
</dbReference>
<dbReference type="GO" id="GO:0000976">
    <property type="term" value="F:transcription cis-regulatory region binding"/>
    <property type="evidence" value="ECO:0007669"/>
    <property type="project" value="TreeGrafter"/>
</dbReference>
<evidence type="ECO:0000256" key="6">
    <source>
        <dbReference type="SAM" id="MobiDB-lite"/>
    </source>
</evidence>
<dbReference type="PRINTS" id="PR00455">
    <property type="entry name" value="HTHTETR"/>
</dbReference>
<evidence type="ECO:0000313" key="8">
    <source>
        <dbReference type="EMBL" id="PRY57044.1"/>
    </source>
</evidence>
<reference evidence="8 9" key="1">
    <citation type="submission" date="2018-03" db="EMBL/GenBank/DDBJ databases">
        <title>Genomic Encyclopedia of Archaeal and Bacterial Type Strains, Phase II (KMG-II): from individual species to whole genera.</title>
        <authorList>
            <person name="Goeker M."/>
        </authorList>
    </citation>
    <scope>NUCLEOTIDE SEQUENCE [LARGE SCALE GENOMIC DNA]</scope>
    <source>
        <strain evidence="8 9">ATCC BAA-1496</strain>
    </source>
</reference>
<evidence type="ECO:0000256" key="3">
    <source>
        <dbReference type="ARBA" id="ARBA00023125"/>
    </source>
</evidence>
<dbReference type="Gene3D" id="1.10.357.10">
    <property type="entry name" value="Tetracycline Repressor, domain 2"/>
    <property type="match status" value="1"/>
</dbReference>
<dbReference type="Proteomes" id="UP000237822">
    <property type="component" value="Unassembled WGS sequence"/>
</dbReference>
<keyword evidence="3 5" id="KW-0238">DNA-binding</keyword>
<evidence type="ECO:0000313" key="9">
    <source>
        <dbReference type="Proteomes" id="UP000237822"/>
    </source>
</evidence>
<keyword evidence="1" id="KW-0678">Repressor</keyword>
<dbReference type="SUPFAM" id="SSF46689">
    <property type="entry name" value="Homeodomain-like"/>
    <property type="match status" value="1"/>
</dbReference>
<dbReference type="Pfam" id="PF00440">
    <property type="entry name" value="TetR_N"/>
    <property type="match status" value="1"/>
</dbReference>
<dbReference type="PROSITE" id="PS50977">
    <property type="entry name" value="HTH_TETR_2"/>
    <property type="match status" value="1"/>
</dbReference>
<evidence type="ECO:0000256" key="5">
    <source>
        <dbReference type="PROSITE-ProRule" id="PRU00335"/>
    </source>
</evidence>
<feature type="compositionally biased region" description="Pro residues" evidence="6">
    <location>
        <begin position="1"/>
        <end position="10"/>
    </location>
</feature>
<evidence type="ECO:0000256" key="2">
    <source>
        <dbReference type="ARBA" id="ARBA00023015"/>
    </source>
</evidence>
<name>A0A2T0UGN9_9MICO</name>
<dbReference type="PANTHER" id="PTHR30055:SF200">
    <property type="entry name" value="HTH-TYPE TRANSCRIPTIONAL REPRESSOR BDCR"/>
    <property type="match status" value="1"/>
</dbReference>